<evidence type="ECO:0000256" key="3">
    <source>
        <dbReference type="ARBA" id="ARBA00005739"/>
    </source>
</evidence>
<reference evidence="12 13" key="1">
    <citation type="submission" date="2014-04" db="EMBL/GenBank/DDBJ databases">
        <authorList>
            <consortium name="DOE Joint Genome Institute"/>
            <person name="Kuo A."/>
            <person name="Tarkka M."/>
            <person name="Buscot F."/>
            <person name="Kohler A."/>
            <person name="Nagy L.G."/>
            <person name="Floudas D."/>
            <person name="Copeland A."/>
            <person name="Barry K.W."/>
            <person name="Cichocki N."/>
            <person name="Veneault-Fourrey C."/>
            <person name="LaButti K."/>
            <person name="Lindquist E.A."/>
            <person name="Lipzen A."/>
            <person name="Lundell T."/>
            <person name="Morin E."/>
            <person name="Murat C."/>
            <person name="Sun H."/>
            <person name="Tunlid A."/>
            <person name="Henrissat B."/>
            <person name="Grigoriev I.V."/>
            <person name="Hibbett D.S."/>
            <person name="Martin F."/>
            <person name="Nordberg H.P."/>
            <person name="Cantor M.N."/>
            <person name="Hua S.X."/>
        </authorList>
    </citation>
    <scope>NUCLEOTIDE SEQUENCE [LARGE SCALE GENOMIC DNA]</scope>
    <source>
        <strain evidence="12 13">F 1598</strain>
    </source>
</reference>
<dbReference type="GO" id="GO:0005829">
    <property type="term" value="C:cytosol"/>
    <property type="evidence" value="ECO:0007669"/>
    <property type="project" value="TreeGrafter"/>
</dbReference>
<keyword evidence="13" id="KW-1185">Reference proteome</keyword>
<dbReference type="InterPro" id="IPR016024">
    <property type="entry name" value="ARM-type_fold"/>
</dbReference>
<name>A0A0C3C761_PILCF</name>
<evidence type="ECO:0000256" key="7">
    <source>
        <dbReference type="ARBA" id="ARBA00023204"/>
    </source>
</evidence>
<evidence type="ECO:0000256" key="2">
    <source>
        <dbReference type="ARBA" id="ARBA00004496"/>
    </source>
</evidence>
<dbReference type="InterPro" id="IPR021843">
    <property type="entry name" value="PSME4_C"/>
</dbReference>
<evidence type="ECO:0000313" key="13">
    <source>
        <dbReference type="Proteomes" id="UP000054166"/>
    </source>
</evidence>
<evidence type="ECO:0000313" key="12">
    <source>
        <dbReference type="EMBL" id="KIM85522.1"/>
    </source>
</evidence>
<feature type="domain" description="Proteasome activator complex subunit 4-like HEAT repeat-like" evidence="11">
    <location>
        <begin position="1399"/>
        <end position="1618"/>
    </location>
</feature>
<keyword evidence="7" id="KW-0234">DNA repair</keyword>
<dbReference type="Pfam" id="PF11919">
    <property type="entry name" value="PSME4_C"/>
    <property type="match status" value="1"/>
</dbReference>
<evidence type="ECO:0000256" key="5">
    <source>
        <dbReference type="ARBA" id="ARBA00022737"/>
    </source>
</evidence>
<proteinExistence type="inferred from homology"/>
<dbReference type="Pfam" id="PF23096">
    <property type="entry name" value="HEAT_PSME4"/>
    <property type="match status" value="1"/>
</dbReference>
<comment type="subcellular location">
    <subcellularLocation>
        <location evidence="2">Cytoplasm</location>
    </subcellularLocation>
    <subcellularLocation>
        <location evidence="1">Nucleus speckle</location>
    </subcellularLocation>
</comment>
<dbReference type="InParanoid" id="A0A0C3C761"/>
<gene>
    <name evidence="12" type="ORF">PILCRDRAFT_817550</name>
</gene>
<sequence>MSLPDFKKLTIHDTGSCASPVIPDDIDHATDHYLQKLKNYAKNLPYSIEPNSKMQELLDFILRRITQCVEAKDYDPGLLQWDFLFTSWTKLKYPIPKDKRIHLAKLYFALCTTPGMSTHIVAACADTLQALIRSKNKLSIDDMRLPWKPIYNILIRDLFLTRREFEYTQLSWCMGYIASMSRRFFHPAAIDEMLTTFVPQINGTSLDSILSSQYYLLNFLPLSHPTTYLPMLFRLWESINSYKYDERMLQFLSQLSEIHVDPSVSDPQKIQDIPDDATSVDEGRPNWPREDIKIDEPWSGLFKDGTGVGIFTDHEWHLVMCKCLASMEIPLADAGSLTTGPSADSQAGFEIGRLPAANWRIPSLARIIVYSIMPDSIPNPSSNAPTPLFTPPASGMNTPQLRNGSVGDYLSAPLMKAGHFKSHTYLAGSKALDSLAKMIASTESFFHPSNSGTWTADLTAFIKYLAYDFNRRWHEEEQPDCKTPKNRRLTKLMKFELVKCLRTPALLAMFSQDPTTVSNVQSCLKSMSLMEPDLILHPILERAVPSLEALVETERTLAVIKALGAVAPAIVSREVYYPGAKHLVPVLQLLIPGIDLNDPSKTLCTTSFFVEISQYIMIGDLSSTADSTISRPDSATMSSSIGASDTKPFLSAKDIEGREFEIEPTASNDEEDNHLKDTTGSFADWVTNFILRVIQLLENLPEESAAGGASEVQVVDAVASACSQICIHLSDQLYDLVLRMVFDYASTNVRSNAVRAIHQLVECVANANPAKTLAKFLPFCLQNIQTELENGASSLRTTASSSPLPSDATLHWNLAILRGTVYNDGRAVIKYRDDFLPLFRLLRDKTFSKRGFSWSGKLLSSALLTLTHTYPLENKFVNPEEWASENFRNNHHRFWGKLYKPEDIKISWHVPNYAEIDFVLQIFKDLVEPTLGLLNSLLADDVTRDATWRNDFCRYLSFVRHAFGGIPTFAKSDVSPEIWLKANETSDILNELPEMIASMEPLNAGFCLTDTNDPRHQYITHLRRTYGQFLHKASVSLRQQGEENTVDAVHMLIKAVRTYMLEYGDSRDSFYLNGDQYASELNVARQYSKQKVWPRAVYVRRARYYQSGRLRWNSMERLRGPVEDCLIDDLVEWSMWHYATIRQSSQSLLDAICSSYDGVRRRVLPVLYNALEAGTEDDRMKGALWTLNTSSFGKYAIAEPTLATELIQRLFGCQHNEKTSIQDCVGMVSETCLNSFFEACYLAYDIENLAVNEAVQNLQASISTASQDDVLLLRCQNKRIERIRLMKKAAELTAQMVYEIARDQRTHWRYAIVAIKVLRTLIQRDVPTTAPLICLLLEKTHDNHSSVRYYAQRSVMKSLRYIKHRSYSRGPAEMVQGLHHNPLKSKVSVQPSHSLTAKLLHNFKIPINSKQTSREPILCDKIPHGWLAWSNELELYRLPHPTQSTFLPWEKPSEAAVASVREVVMKPSYWKKLSTHLAEENHQVAVTQDNMSSVKSIFQLLEDEPFEVLKPILENLLADKEQDKQRAAAELLAGVLNGSKHWPTEAQGKLWEWFTPLIRKILSQNIKTDTLLIWSSFLEYMFYNQDPRRLQPLVDFIMSEFHSMDFNGESSFDAVKVLSLFRSLYEGLDWKFSAWTDEVLDRCWPQIQSEHDDVRTYIGEFLAFSGKIKRQPKPSVPTAEAFVRECRTCTVDFDIMGMRGTYHMTRVLELVVKFEEWRKERVPGSRAFQSTYDRVGIAVCKWLFQTVHDIEAISTFDYILPLLPELFRFTEVNDNDELASGASVLLVRMCGVTPPRSLIDPIFDAMFAAIQQSPSWKVRLKALPLIQVFYFRQLPLISEFKIDEILKVLCKCLDDEVVEVREMAATTLSGILRLSPKRSVITLKDRFVKLAKKSHIPSRQSPGYSKAIRQRHAAILGICALVDSYPYTVEKWMPELLTSVLAEHTYDPIPISTTVRKCAGNFKTTHQDTWHEDSKRFNEDQLVALSALLTGSSYYA</sequence>
<dbReference type="STRING" id="765440.A0A0C3C761"/>
<dbReference type="GO" id="GO:0016607">
    <property type="term" value="C:nuclear speck"/>
    <property type="evidence" value="ECO:0007669"/>
    <property type="project" value="UniProtKB-SubCell"/>
</dbReference>
<dbReference type="InterPro" id="IPR011989">
    <property type="entry name" value="ARM-like"/>
</dbReference>
<organism evidence="12 13">
    <name type="scientific">Piloderma croceum (strain F 1598)</name>
    <dbReference type="NCBI Taxonomy" id="765440"/>
    <lineage>
        <taxon>Eukaryota</taxon>
        <taxon>Fungi</taxon>
        <taxon>Dikarya</taxon>
        <taxon>Basidiomycota</taxon>
        <taxon>Agaricomycotina</taxon>
        <taxon>Agaricomycetes</taxon>
        <taxon>Agaricomycetidae</taxon>
        <taxon>Atheliales</taxon>
        <taxon>Atheliaceae</taxon>
        <taxon>Piloderma</taxon>
    </lineage>
</organism>
<evidence type="ECO:0008006" key="14">
    <source>
        <dbReference type="Google" id="ProtNLM"/>
    </source>
</evidence>
<dbReference type="PANTHER" id="PTHR32170">
    <property type="entry name" value="PROTEASOME ACTIVATOR COMPLEX SUBUNIT 4"/>
    <property type="match status" value="1"/>
</dbReference>
<dbReference type="GO" id="GO:0010499">
    <property type="term" value="P:proteasomal ubiquitin-independent protein catabolic process"/>
    <property type="evidence" value="ECO:0007669"/>
    <property type="project" value="TreeGrafter"/>
</dbReference>
<keyword evidence="6" id="KW-0227">DNA damage</keyword>
<dbReference type="GO" id="GO:0006281">
    <property type="term" value="P:DNA repair"/>
    <property type="evidence" value="ECO:0007669"/>
    <property type="project" value="UniProtKB-KW"/>
</dbReference>
<evidence type="ECO:0000256" key="6">
    <source>
        <dbReference type="ARBA" id="ARBA00022763"/>
    </source>
</evidence>
<comment type="similarity">
    <text evidence="3">Belongs to the BLM10 family.</text>
</comment>
<dbReference type="InterPro" id="IPR035309">
    <property type="entry name" value="PSME4"/>
</dbReference>
<dbReference type="Pfam" id="PF16507">
    <property type="entry name" value="HEAT_PSME4_mid"/>
    <property type="match status" value="1"/>
</dbReference>
<feature type="domain" description="Proteasome activator Blm10 middle HEAT repeats region" evidence="10">
    <location>
        <begin position="435"/>
        <end position="969"/>
    </location>
</feature>
<evidence type="ECO:0000256" key="4">
    <source>
        <dbReference type="ARBA" id="ARBA00022490"/>
    </source>
</evidence>
<dbReference type="PANTHER" id="PTHR32170:SF3">
    <property type="entry name" value="PROTEASOME ACTIVATOR COMPLEX SUBUNIT 4"/>
    <property type="match status" value="1"/>
</dbReference>
<feature type="domain" description="Proteasome activator complex subunit 4 C-terminal" evidence="9">
    <location>
        <begin position="1909"/>
        <end position="1996"/>
    </location>
</feature>
<dbReference type="GO" id="GO:0016504">
    <property type="term" value="F:peptidase activator activity"/>
    <property type="evidence" value="ECO:0007669"/>
    <property type="project" value="InterPro"/>
</dbReference>
<dbReference type="HOGENOM" id="CLU_000772_3_0_1"/>
<evidence type="ECO:0000256" key="1">
    <source>
        <dbReference type="ARBA" id="ARBA00004324"/>
    </source>
</evidence>
<dbReference type="Gene3D" id="1.25.10.10">
    <property type="entry name" value="Leucine-rich Repeat Variant"/>
    <property type="match status" value="2"/>
</dbReference>
<evidence type="ECO:0000259" key="10">
    <source>
        <dbReference type="Pfam" id="PF16507"/>
    </source>
</evidence>
<dbReference type="EMBL" id="KN832985">
    <property type="protein sequence ID" value="KIM85522.1"/>
    <property type="molecule type" value="Genomic_DNA"/>
</dbReference>
<keyword evidence="4" id="KW-0963">Cytoplasm</keyword>
<dbReference type="OrthoDB" id="17907at2759"/>
<dbReference type="GO" id="GO:0070628">
    <property type="term" value="F:proteasome binding"/>
    <property type="evidence" value="ECO:0007669"/>
    <property type="project" value="InterPro"/>
</dbReference>
<evidence type="ECO:0000259" key="9">
    <source>
        <dbReference type="Pfam" id="PF11919"/>
    </source>
</evidence>
<dbReference type="InterPro" id="IPR055455">
    <property type="entry name" value="HEAT_PSME4"/>
</dbReference>
<dbReference type="SUPFAM" id="SSF48371">
    <property type="entry name" value="ARM repeat"/>
    <property type="match status" value="2"/>
</dbReference>
<evidence type="ECO:0000256" key="8">
    <source>
        <dbReference type="ARBA" id="ARBA00023242"/>
    </source>
</evidence>
<keyword evidence="8" id="KW-0539">Nucleus</keyword>
<dbReference type="InterPro" id="IPR032430">
    <property type="entry name" value="Blm10_mid"/>
</dbReference>
<protein>
    <recommendedName>
        <fullName evidence="14">Proteasome activator complex subunit 4 C-terminal domain-containing protein</fullName>
    </recommendedName>
</protein>
<dbReference type="Proteomes" id="UP000054166">
    <property type="component" value="Unassembled WGS sequence"/>
</dbReference>
<evidence type="ECO:0000259" key="11">
    <source>
        <dbReference type="Pfam" id="PF23096"/>
    </source>
</evidence>
<reference evidence="13" key="2">
    <citation type="submission" date="2015-01" db="EMBL/GenBank/DDBJ databases">
        <title>Evolutionary Origins and Diversification of the Mycorrhizal Mutualists.</title>
        <authorList>
            <consortium name="DOE Joint Genome Institute"/>
            <consortium name="Mycorrhizal Genomics Consortium"/>
            <person name="Kohler A."/>
            <person name="Kuo A."/>
            <person name="Nagy L.G."/>
            <person name="Floudas D."/>
            <person name="Copeland A."/>
            <person name="Barry K.W."/>
            <person name="Cichocki N."/>
            <person name="Veneault-Fourrey C."/>
            <person name="LaButti K."/>
            <person name="Lindquist E.A."/>
            <person name="Lipzen A."/>
            <person name="Lundell T."/>
            <person name="Morin E."/>
            <person name="Murat C."/>
            <person name="Riley R."/>
            <person name="Ohm R."/>
            <person name="Sun H."/>
            <person name="Tunlid A."/>
            <person name="Henrissat B."/>
            <person name="Grigoriev I.V."/>
            <person name="Hibbett D.S."/>
            <person name="Martin F."/>
        </authorList>
    </citation>
    <scope>NUCLEOTIDE SEQUENCE [LARGE SCALE GENOMIC DNA]</scope>
    <source>
        <strain evidence="13">F 1598</strain>
    </source>
</reference>
<accession>A0A0C3C761</accession>
<keyword evidence="5" id="KW-0677">Repeat</keyword>